<dbReference type="PANTHER" id="PTHR45984:SF2">
    <property type="entry name" value="MITOCHONDRIAL IMPORT RECEPTOR SUBUNIT TOM34"/>
    <property type="match status" value="1"/>
</dbReference>
<keyword evidence="3" id="KW-0677">Repeat</keyword>
<dbReference type="InterPro" id="IPR051982">
    <property type="entry name" value="CiliaryAsmbly_MitoImport"/>
</dbReference>
<evidence type="ECO:0000313" key="7">
    <source>
        <dbReference type="Proteomes" id="UP001162164"/>
    </source>
</evidence>
<evidence type="ECO:0000256" key="5">
    <source>
        <dbReference type="PROSITE-ProRule" id="PRU00339"/>
    </source>
</evidence>
<feature type="repeat" description="TPR" evidence="5">
    <location>
        <begin position="203"/>
        <end position="236"/>
    </location>
</feature>
<keyword evidence="4 5" id="KW-0802">TPR repeat</keyword>
<dbReference type="PROSITE" id="PS50005">
    <property type="entry name" value="TPR"/>
    <property type="match status" value="2"/>
</dbReference>
<dbReference type="EMBL" id="JAPWTJ010000407">
    <property type="protein sequence ID" value="KAJ8978743.1"/>
    <property type="molecule type" value="Genomic_DNA"/>
</dbReference>
<evidence type="ECO:0000313" key="6">
    <source>
        <dbReference type="EMBL" id="KAJ8978743.1"/>
    </source>
</evidence>
<comment type="subcellular location">
    <subcellularLocation>
        <location evidence="1">Cytoplasm</location>
    </subcellularLocation>
</comment>
<evidence type="ECO:0000256" key="1">
    <source>
        <dbReference type="ARBA" id="ARBA00004496"/>
    </source>
</evidence>
<dbReference type="PANTHER" id="PTHR45984">
    <property type="entry name" value="RNA (RNA) POLYMERASE II ASSOCIATED PROTEIN HOMOLOG"/>
    <property type="match status" value="1"/>
</dbReference>
<proteinExistence type="predicted"/>
<dbReference type="SMART" id="SM00028">
    <property type="entry name" value="TPR"/>
    <property type="match status" value="3"/>
</dbReference>
<dbReference type="Gene3D" id="1.25.40.10">
    <property type="entry name" value="Tetratricopeptide repeat domain"/>
    <property type="match status" value="1"/>
</dbReference>
<sequence>MMGMAENCKKLNSDVYKIVAHMFGRKDQLFYRNTISRYRISEIDYIQHCKDGKEMEKIYHVLLSGEEGVYPHLIEAAEERLRQLKPKSKWLRKTCPDLEGWVTNISRHNKELETRKNDETRSDTAVRIPKKLEDVPVRNREKRISSINYSAWDKYDPDTEILKMELAEEKEKMGVIEKQKRPKPKKSVSFNKYPTEAEAVYASNREKEKGNEFFKAGDYDEALQCYTNSISSKPCVNNLNNRAVTYLKLKQYELALEDCDRVLTIERDNVKAYTRKGEALEKLERYQEALDCAEFAVQKDPNNGVAQELAERVRKRCENKLTNTRMKIIEIE</sequence>
<dbReference type="Pfam" id="PF00515">
    <property type="entry name" value="TPR_1"/>
    <property type="match status" value="2"/>
</dbReference>
<dbReference type="InterPro" id="IPR011990">
    <property type="entry name" value="TPR-like_helical_dom_sf"/>
</dbReference>
<evidence type="ECO:0000256" key="4">
    <source>
        <dbReference type="ARBA" id="ARBA00022803"/>
    </source>
</evidence>
<accession>A0ABQ9JM88</accession>
<organism evidence="6 7">
    <name type="scientific">Molorchus minor</name>
    <dbReference type="NCBI Taxonomy" id="1323400"/>
    <lineage>
        <taxon>Eukaryota</taxon>
        <taxon>Metazoa</taxon>
        <taxon>Ecdysozoa</taxon>
        <taxon>Arthropoda</taxon>
        <taxon>Hexapoda</taxon>
        <taxon>Insecta</taxon>
        <taxon>Pterygota</taxon>
        <taxon>Neoptera</taxon>
        <taxon>Endopterygota</taxon>
        <taxon>Coleoptera</taxon>
        <taxon>Polyphaga</taxon>
        <taxon>Cucujiformia</taxon>
        <taxon>Chrysomeloidea</taxon>
        <taxon>Cerambycidae</taxon>
        <taxon>Lamiinae</taxon>
        <taxon>Monochamini</taxon>
        <taxon>Molorchus</taxon>
    </lineage>
</organism>
<name>A0ABQ9JM88_9CUCU</name>
<dbReference type="Proteomes" id="UP001162164">
    <property type="component" value="Unassembled WGS sequence"/>
</dbReference>
<keyword evidence="2" id="KW-0963">Cytoplasm</keyword>
<feature type="repeat" description="TPR" evidence="5">
    <location>
        <begin position="270"/>
        <end position="303"/>
    </location>
</feature>
<dbReference type="InterPro" id="IPR019734">
    <property type="entry name" value="TPR_rpt"/>
</dbReference>
<dbReference type="SUPFAM" id="SSF48452">
    <property type="entry name" value="TPR-like"/>
    <property type="match status" value="1"/>
</dbReference>
<keyword evidence="7" id="KW-1185">Reference proteome</keyword>
<gene>
    <name evidence="6" type="ORF">NQ317_003276</name>
</gene>
<evidence type="ECO:0000256" key="2">
    <source>
        <dbReference type="ARBA" id="ARBA00022490"/>
    </source>
</evidence>
<evidence type="ECO:0008006" key="8">
    <source>
        <dbReference type="Google" id="ProtNLM"/>
    </source>
</evidence>
<protein>
    <recommendedName>
        <fullName evidence="8">Sperm-associated antigen 1</fullName>
    </recommendedName>
</protein>
<reference evidence="6" key="1">
    <citation type="journal article" date="2023" name="Insect Mol. Biol.">
        <title>Genome sequencing provides insights into the evolution of gene families encoding plant cell wall-degrading enzymes in longhorned beetles.</title>
        <authorList>
            <person name="Shin N.R."/>
            <person name="Okamura Y."/>
            <person name="Kirsch R."/>
            <person name="Pauchet Y."/>
        </authorList>
    </citation>
    <scope>NUCLEOTIDE SEQUENCE</scope>
    <source>
        <strain evidence="6">MMC_N1</strain>
    </source>
</reference>
<evidence type="ECO:0000256" key="3">
    <source>
        <dbReference type="ARBA" id="ARBA00022737"/>
    </source>
</evidence>
<comment type="caution">
    <text evidence="6">The sequence shown here is derived from an EMBL/GenBank/DDBJ whole genome shotgun (WGS) entry which is preliminary data.</text>
</comment>